<evidence type="ECO:0000313" key="6">
    <source>
        <dbReference type="EMBL" id="GGG51168.1"/>
    </source>
</evidence>
<dbReference type="FunFam" id="3.40.50.2000:FF:000023">
    <property type="entry name" value="ADP-heptose--LPS heptosyltransferase II"/>
    <property type="match status" value="1"/>
</dbReference>
<dbReference type="InterPro" id="IPR011910">
    <property type="entry name" value="RfaF"/>
</dbReference>
<accession>A0A917GMN3</accession>
<evidence type="ECO:0000256" key="2">
    <source>
        <dbReference type="ARBA" id="ARBA00022679"/>
    </source>
</evidence>
<name>A0A917GMN3_9GAMM</name>
<reference evidence="6" key="1">
    <citation type="journal article" date="2014" name="Int. J. Syst. Evol. Microbiol.">
        <title>Complete genome sequence of Corynebacterium casei LMG S-19264T (=DSM 44701T), isolated from a smear-ripened cheese.</title>
        <authorList>
            <consortium name="US DOE Joint Genome Institute (JGI-PGF)"/>
            <person name="Walter F."/>
            <person name="Albersmeier A."/>
            <person name="Kalinowski J."/>
            <person name="Ruckert C."/>
        </authorList>
    </citation>
    <scope>NUCLEOTIDE SEQUENCE</scope>
    <source>
        <strain evidence="6">CGMCC 1.15425</strain>
    </source>
</reference>
<dbReference type="PANTHER" id="PTHR30160:SF7">
    <property type="entry name" value="ADP-HEPTOSE--LPS HEPTOSYLTRANSFERASE 2"/>
    <property type="match status" value="1"/>
</dbReference>
<evidence type="ECO:0000313" key="7">
    <source>
        <dbReference type="Proteomes" id="UP000627715"/>
    </source>
</evidence>
<dbReference type="PANTHER" id="PTHR30160">
    <property type="entry name" value="TETRAACYLDISACCHARIDE 4'-KINASE-RELATED"/>
    <property type="match status" value="1"/>
</dbReference>
<dbReference type="EC" id="2.4.99.24" evidence="4"/>
<dbReference type="EMBL" id="BMIY01000002">
    <property type="protein sequence ID" value="GGG51168.1"/>
    <property type="molecule type" value="Genomic_DNA"/>
</dbReference>
<dbReference type="GO" id="GO:0009244">
    <property type="term" value="P:lipopolysaccharide core region biosynthetic process"/>
    <property type="evidence" value="ECO:0007669"/>
    <property type="project" value="TreeGrafter"/>
</dbReference>
<dbReference type="InterPro" id="IPR051199">
    <property type="entry name" value="LPS_LOS_Heptosyltrfase"/>
</dbReference>
<evidence type="ECO:0000256" key="5">
    <source>
        <dbReference type="ARBA" id="ARBA00047503"/>
    </source>
</evidence>
<comment type="catalytic activity">
    <reaction evidence="5">
        <text>an L-alpha-D-Hep-(1-&gt;5)-[alpha-Kdo-(2-&gt;4)]-alpha-Kdo-(2-&gt;6)-lipid A + ADP-L-glycero-beta-D-manno-heptose = an L-alpha-D-Hep-(1-&gt;3)-L-alpha-D-Hep-(1-&gt;5)-[alpha-Kdo-(2-&gt;4)]-alpha-Kdo-(2-&gt;6)-lipid A + ADP + H(+)</text>
        <dbReference type="Rhea" id="RHEA:74071"/>
        <dbReference type="ChEBI" id="CHEBI:15378"/>
        <dbReference type="ChEBI" id="CHEBI:61506"/>
        <dbReference type="ChEBI" id="CHEBI:193068"/>
        <dbReference type="ChEBI" id="CHEBI:193069"/>
        <dbReference type="ChEBI" id="CHEBI:456216"/>
        <dbReference type="EC" id="2.4.99.24"/>
    </reaction>
</comment>
<protein>
    <recommendedName>
        <fullName evidence="4">lipopolysaccharide heptosyltransferase II</fullName>
        <ecNumber evidence="4">2.4.99.24</ecNumber>
    </recommendedName>
</protein>
<dbReference type="Proteomes" id="UP000627715">
    <property type="component" value="Unassembled WGS sequence"/>
</dbReference>
<comment type="similarity">
    <text evidence="3">Belongs to the glycosyltransferase 9 family.</text>
</comment>
<keyword evidence="7" id="KW-1185">Reference proteome</keyword>
<dbReference type="AlphaFoldDB" id="A0A917GMN3"/>
<evidence type="ECO:0000256" key="4">
    <source>
        <dbReference type="ARBA" id="ARBA00044042"/>
    </source>
</evidence>
<comment type="caution">
    <text evidence="6">The sequence shown here is derived from an EMBL/GenBank/DDBJ whole genome shotgun (WGS) entry which is preliminary data.</text>
</comment>
<dbReference type="CDD" id="cd03789">
    <property type="entry name" value="GT9_LPS_heptosyltransferase"/>
    <property type="match status" value="1"/>
</dbReference>
<gene>
    <name evidence="6" type="primary">rfaF</name>
    <name evidence="6" type="ORF">GCM10011403_05380</name>
</gene>
<reference evidence="6" key="2">
    <citation type="submission" date="2020-09" db="EMBL/GenBank/DDBJ databases">
        <authorList>
            <person name="Sun Q."/>
            <person name="Zhou Y."/>
        </authorList>
    </citation>
    <scope>NUCLEOTIDE SEQUENCE</scope>
    <source>
        <strain evidence="6">CGMCC 1.15425</strain>
    </source>
</reference>
<keyword evidence="2" id="KW-0808">Transferase</keyword>
<proteinExistence type="inferred from homology"/>
<dbReference type="NCBIfam" id="TIGR02195">
    <property type="entry name" value="heptsyl_trn_II"/>
    <property type="match status" value="1"/>
</dbReference>
<sequence length="375" mass="40627">MRKTSDTQGETDECILIVGPSWVGDMVMAQALFKVLKQTRPGCHIDVLAPPWSRPLLDRMPEVAGAIDMPLAHGELGLAKRWRLGRFLKGRQYDQVIVLPNSFKSALVPLFSGIPLRTGWRGEKRGWVLNDCRDLDKSALPLMVQRFTALGVSATTTVPDPTPVPGLKVDHERVAQVAGKFSISAHNGNILALCPGAEFGEAKQWPDHYYAAVAESYLQNNENARVVLFGSAKDRSVCQKIVDQVSFSSGMSASSGPCLNLAGETTLAEAVDLLSLATVVVSNDSGLMHIAASLHRPLVAIYGSTSSDFTPPLSDRVEMLATDIVCRPCFKRTCPLQHKRCLTEITPDQVLSAIERLQQPQIASNGAASIAIVDC</sequence>
<evidence type="ECO:0000256" key="1">
    <source>
        <dbReference type="ARBA" id="ARBA00022676"/>
    </source>
</evidence>
<dbReference type="Gene3D" id="3.40.50.2000">
    <property type="entry name" value="Glycogen Phosphorylase B"/>
    <property type="match status" value="2"/>
</dbReference>
<dbReference type="Pfam" id="PF01075">
    <property type="entry name" value="Glyco_transf_9"/>
    <property type="match status" value="1"/>
</dbReference>
<dbReference type="OrthoDB" id="9797795at2"/>
<dbReference type="GO" id="GO:0005829">
    <property type="term" value="C:cytosol"/>
    <property type="evidence" value="ECO:0007669"/>
    <property type="project" value="TreeGrafter"/>
</dbReference>
<dbReference type="InterPro" id="IPR002201">
    <property type="entry name" value="Glyco_trans_9"/>
</dbReference>
<organism evidence="6 7">
    <name type="scientific">Pseudohongiella nitratireducens</name>
    <dbReference type="NCBI Taxonomy" id="1768907"/>
    <lineage>
        <taxon>Bacteria</taxon>
        <taxon>Pseudomonadati</taxon>
        <taxon>Pseudomonadota</taxon>
        <taxon>Gammaproteobacteria</taxon>
        <taxon>Pseudomonadales</taxon>
        <taxon>Pseudohongiellaceae</taxon>
        <taxon>Pseudohongiella</taxon>
    </lineage>
</organism>
<keyword evidence="1" id="KW-0328">Glycosyltransferase</keyword>
<dbReference type="SUPFAM" id="SSF53756">
    <property type="entry name" value="UDP-Glycosyltransferase/glycogen phosphorylase"/>
    <property type="match status" value="1"/>
</dbReference>
<evidence type="ECO:0000256" key="3">
    <source>
        <dbReference type="ARBA" id="ARBA00043995"/>
    </source>
</evidence>
<dbReference type="GO" id="GO:0008713">
    <property type="term" value="F:ADP-heptose-lipopolysaccharide heptosyltransferase activity"/>
    <property type="evidence" value="ECO:0007669"/>
    <property type="project" value="UniProtKB-EC"/>
</dbReference>
<dbReference type="RefSeq" id="WP_068811535.1">
    <property type="nucleotide sequence ID" value="NZ_BMIY01000002.1"/>
</dbReference>